<reference evidence="2 3" key="1">
    <citation type="journal article" date="2016" name="Nat. Commun.">
        <title>Thousands of microbial genomes shed light on interconnected biogeochemical processes in an aquifer system.</title>
        <authorList>
            <person name="Anantharaman K."/>
            <person name="Brown C.T."/>
            <person name="Hug L.A."/>
            <person name="Sharon I."/>
            <person name="Castelle C.J."/>
            <person name="Probst A.J."/>
            <person name="Thomas B.C."/>
            <person name="Singh A."/>
            <person name="Wilkins M.J."/>
            <person name="Karaoz U."/>
            <person name="Brodie E.L."/>
            <person name="Williams K.H."/>
            <person name="Hubbard S.S."/>
            <person name="Banfield J.F."/>
        </authorList>
    </citation>
    <scope>NUCLEOTIDE SEQUENCE [LARGE SCALE GENOMIC DNA]</scope>
</reference>
<gene>
    <name evidence="2" type="ORF">A2898_01060</name>
</gene>
<dbReference type="Proteomes" id="UP000179164">
    <property type="component" value="Unassembled WGS sequence"/>
</dbReference>
<keyword evidence="1" id="KW-0812">Transmembrane</keyword>
<evidence type="ECO:0000256" key="1">
    <source>
        <dbReference type="SAM" id="Phobius"/>
    </source>
</evidence>
<protein>
    <submittedName>
        <fullName evidence="2">Uncharacterized protein</fullName>
    </submittedName>
</protein>
<keyword evidence="1" id="KW-1133">Transmembrane helix</keyword>
<dbReference type="AlphaFoldDB" id="A0A1G2B7X7"/>
<feature type="transmembrane region" description="Helical" evidence="1">
    <location>
        <begin position="9"/>
        <end position="25"/>
    </location>
</feature>
<name>A0A1G2B7X7_9BACT</name>
<organism evidence="2 3">
    <name type="scientific">Candidatus Kerfeldbacteria bacterium RIFCSPLOWO2_01_FULL_48_11</name>
    <dbReference type="NCBI Taxonomy" id="1798543"/>
    <lineage>
        <taxon>Bacteria</taxon>
        <taxon>Candidatus Kerfeldiibacteriota</taxon>
    </lineage>
</organism>
<evidence type="ECO:0000313" key="3">
    <source>
        <dbReference type="Proteomes" id="UP000179164"/>
    </source>
</evidence>
<keyword evidence="1" id="KW-0472">Membrane</keyword>
<feature type="transmembrane region" description="Helical" evidence="1">
    <location>
        <begin position="45"/>
        <end position="66"/>
    </location>
</feature>
<evidence type="ECO:0000313" key="2">
    <source>
        <dbReference type="EMBL" id="OGY84719.1"/>
    </source>
</evidence>
<dbReference type="InterPro" id="IPR043713">
    <property type="entry name" value="DUF5654"/>
</dbReference>
<proteinExistence type="predicted"/>
<dbReference type="EMBL" id="MHKE01000005">
    <property type="protein sequence ID" value="OGY84719.1"/>
    <property type="molecule type" value="Genomic_DNA"/>
</dbReference>
<sequence length="75" mass="8299">MKKELEQRTIGYIVAAFGLVAGLAWNDAIKSLIEYLIPVSANSIWIKFGYAAVITAVVVLITLYLLNLVKRDSTK</sequence>
<dbReference type="Pfam" id="PF18898">
    <property type="entry name" value="DUF5654"/>
    <property type="match status" value="1"/>
</dbReference>
<comment type="caution">
    <text evidence="2">The sequence shown here is derived from an EMBL/GenBank/DDBJ whole genome shotgun (WGS) entry which is preliminary data.</text>
</comment>
<accession>A0A1G2B7X7</accession>
<dbReference type="STRING" id="1798543.A2898_01060"/>